<evidence type="ECO:0000256" key="3">
    <source>
        <dbReference type="ARBA" id="ARBA00023315"/>
    </source>
</evidence>
<dbReference type="Proteomes" id="UP000886520">
    <property type="component" value="Chromosome 3"/>
</dbReference>
<dbReference type="OrthoDB" id="1405947at2759"/>
<dbReference type="Gene3D" id="3.30.559.10">
    <property type="entry name" value="Chloramphenicol acetyltransferase-like domain"/>
    <property type="match status" value="1"/>
</dbReference>
<dbReference type="PANTHER" id="PTHR31147:SF1">
    <property type="entry name" value="ACYL TRANSFERASE 4"/>
    <property type="match status" value="1"/>
</dbReference>
<dbReference type="AlphaFoldDB" id="A0A9D4VAK5"/>
<dbReference type="InterPro" id="IPR050898">
    <property type="entry name" value="Plant_acyltransferase"/>
</dbReference>
<keyword evidence="3" id="KW-0012">Acyltransferase</keyword>
<sequence>MSTANPIFSKDLLSWEPVKVLTAKKQLCQCNVGPTASILSSRHVDDLHIATLELSMVDILHDYHNSVLLFYEMPPAIQDTDASVEPSRRLQQALEEMLTHYPCAAGLLVYNETADCPEVRYPVCGHTHSACSCDKSQIPAHYGVHFYVAHASVTLSELGDVSNPQPPLDLLYPSKPIQHLDDKGHPFPRFVMAFQVTTFVCGGFTLGHTCSHAYADGYTGAAFLQNLCAIAHTF</sequence>
<evidence type="ECO:0000313" key="4">
    <source>
        <dbReference type="EMBL" id="KAI5082678.1"/>
    </source>
</evidence>
<accession>A0A9D4VAK5</accession>
<reference evidence="4" key="1">
    <citation type="submission" date="2021-01" db="EMBL/GenBank/DDBJ databases">
        <title>Adiantum capillus-veneris genome.</title>
        <authorList>
            <person name="Fang Y."/>
            <person name="Liao Q."/>
        </authorList>
    </citation>
    <scope>NUCLEOTIDE SEQUENCE</scope>
    <source>
        <strain evidence="4">H3</strain>
        <tissue evidence="4">Leaf</tissue>
    </source>
</reference>
<organism evidence="4 5">
    <name type="scientific">Adiantum capillus-veneris</name>
    <name type="common">Maidenhair fern</name>
    <dbReference type="NCBI Taxonomy" id="13818"/>
    <lineage>
        <taxon>Eukaryota</taxon>
        <taxon>Viridiplantae</taxon>
        <taxon>Streptophyta</taxon>
        <taxon>Embryophyta</taxon>
        <taxon>Tracheophyta</taxon>
        <taxon>Polypodiopsida</taxon>
        <taxon>Polypodiidae</taxon>
        <taxon>Polypodiales</taxon>
        <taxon>Pteridineae</taxon>
        <taxon>Pteridaceae</taxon>
        <taxon>Vittarioideae</taxon>
        <taxon>Adiantum</taxon>
    </lineage>
</organism>
<keyword evidence="2" id="KW-0808">Transferase</keyword>
<dbReference type="GO" id="GO:0016746">
    <property type="term" value="F:acyltransferase activity"/>
    <property type="evidence" value="ECO:0007669"/>
    <property type="project" value="UniProtKB-KW"/>
</dbReference>
<evidence type="ECO:0000256" key="1">
    <source>
        <dbReference type="ARBA" id="ARBA00009861"/>
    </source>
</evidence>
<protein>
    <submittedName>
        <fullName evidence="4">Uncharacterized protein</fullName>
    </submittedName>
</protein>
<dbReference type="InterPro" id="IPR023213">
    <property type="entry name" value="CAT-like_dom_sf"/>
</dbReference>
<name>A0A9D4VAK5_ADICA</name>
<keyword evidence="5" id="KW-1185">Reference proteome</keyword>
<evidence type="ECO:0000256" key="2">
    <source>
        <dbReference type="ARBA" id="ARBA00022679"/>
    </source>
</evidence>
<dbReference type="Pfam" id="PF02458">
    <property type="entry name" value="Transferase"/>
    <property type="match status" value="1"/>
</dbReference>
<evidence type="ECO:0000313" key="5">
    <source>
        <dbReference type="Proteomes" id="UP000886520"/>
    </source>
</evidence>
<comment type="caution">
    <text evidence="4">The sequence shown here is derived from an EMBL/GenBank/DDBJ whole genome shotgun (WGS) entry which is preliminary data.</text>
</comment>
<comment type="similarity">
    <text evidence="1">Belongs to the plant acyltransferase family.</text>
</comment>
<gene>
    <name evidence="4" type="ORF">GOP47_0002421</name>
</gene>
<dbReference type="EMBL" id="JABFUD020000002">
    <property type="protein sequence ID" value="KAI5082678.1"/>
    <property type="molecule type" value="Genomic_DNA"/>
</dbReference>
<dbReference type="PANTHER" id="PTHR31147">
    <property type="entry name" value="ACYL TRANSFERASE 4"/>
    <property type="match status" value="1"/>
</dbReference>
<proteinExistence type="inferred from homology"/>